<dbReference type="GO" id="GO:0008104">
    <property type="term" value="P:intracellular protein localization"/>
    <property type="evidence" value="ECO:0007669"/>
    <property type="project" value="UniProtKB-ARBA"/>
</dbReference>
<dbReference type="PANTHER" id="PTHR14920:SF0">
    <property type="entry name" value="WD REPEAT DOMAIN 19"/>
    <property type="match status" value="1"/>
</dbReference>
<evidence type="ECO:0000259" key="9">
    <source>
        <dbReference type="Pfam" id="PF23387"/>
    </source>
</evidence>
<dbReference type="Pfam" id="PF23389">
    <property type="entry name" value="Beta-prop_WDR19_1st"/>
    <property type="match status" value="1"/>
</dbReference>
<comment type="caution">
    <text evidence="12">The sequence shown here is derived from an EMBL/GenBank/DDBJ whole genome shotgun (WGS) entry which is preliminary data.</text>
</comment>
<dbReference type="GO" id="GO:0005929">
    <property type="term" value="C:cilium"/>
    <property type="evidence" value="ECO:0007669"/>
    <property type="project" value="UniProtKB-SubCell"/>
</dbReference>
<dbReference type="Gene3D" id="2.130.10.10">
    <property type="entry name" value="YVTN repeat-like/Quinoprotein amine dehydrogenase"/>
    <property type="match status" value="2"/>
</dbReference>
<evidence type="ECO:0000256" key="2">
    <source>
        <dbReference type="ARBA" id="ARBA00022574"/>
    </source>
</evidence>
<accession>A0A9W7GBY8</accession>
<keyword evidence="6" id="KW-0969">Cilium</keyword>
<dbReference type="InterPro" id="IPR056168">
    <property type="entry name" value="TPR_IF140/IFT172/WDR19"/>
</dbReference>
<feature type="domain" description="WDR19 first beta-propeller" evidence="10">
    <location>
        <begin position="17"/>
        <end position="343"/>
    </location>
</feature>
<dbReference type="GO" id="GO:0030991">
    <property type="term" value="C:intraciliary transport particle A"/>
    <property type="evidence" value="ECO:0007669"/>
    <property type="project" value="TreeGrafter"/>
</dbReference>
<evidence type="ECO:0000259" key="10">
    <source>
        <dbReference type="Pfam" id="PF23389"/>
    </source>
</evidence>
<gene>
    <name evidence="12" type="ORF">TrCOL_g2021</name>
</gene>
<feature type="domain" description="WDR19 WD40 repeat" evidence="8">
    <location>
        <begin position="363"/>
        <end position="649"/>
    </location>
</feature>
<dbReference type="OrthoDB" id="10250638at2759"/>
<dbReference type="GO" id="GO:0035721">
    <property type="term" value="P:intraciliary retrograde transport"/>
    <property type="evidence" value="ECO:0007669"/>
    <property type="project" value="InterPro"/>
</dbReference>
<dbReference type="Pfam" id="PF15911">
    <property type="entry name" value="Beta-prop_WDR19_2nd"/>
    <property type="match status" value="1"/>
</dbReference>
<evidence type="ECO:0000256" key="7">
    <source>
        <dbReference type="ARBA" id="ARBA00023273"/>
    </source>
</evidence>
<reference evidence="13" key="1">
    <citation type="journal article" date="2023" name="Commun. Biol.">
        <title>Genome analysis of Parmales, the sister group of diatoms, reveals the evolutionary specialization of diatoms from phago-mixotrophs to photoautotrophs.</title>
        <authorList>
            <person name="Ban H."/>
            <person name="Sato S."/>
            <person name="Yoshikawa S."/>
            <person name="Yamada K."/>
            <person name="Nakamura Y."/>
            <person name="Ichinomiya M."/>
            <person name="Sato N."/>
            <person name="Blanc-Mathieu R."/>
            <person name="Endo H."/>
            <person name="Kuwata A."/>
            <person name="Ogata H."/>
        </authorList>
    </citation>
    <scope>NUCLEOTIDE SEQUENCE [LARGE SCALE GENOMIC DNA]</scope>
</reference>
<dbReference type="Pfam" id="PF23387">
    <property type="entry name" value="TPR_IFT80_172"/>
    <property type="match status" value="1"/>
</dbReference>
<evidence type="ECO:0000313" key="13">
    <source>
        <dbReference type="Proteomes" id="UP001165065"/>
    </source>
</evidence>
<dbReference type="InterPro" id="IPR056157">
    <property type="entry name" value="TPR_IFT80_172_dom"/>
</dbReference>
<evidence type="ECO:0000259" key="8">
    <source>
        <dbReference type="Pfam" id="PF15911"/>
    </source>
</evidence>
<sequence>MKKLFRVSPPSGSRGPVVFSWQPEGNYLATALGSTVMIYDRRGERVDEIALQGMGDVLAVEWDKDGESLAILQDENGQIPIWELSTQKVQHLETNLRDPTFLKWSKTSSQLAIGTQKGNLLIFNKATKKKIPVLAKHPRAITCGAWSKKNQLCLGSDDCTMTLSNEVGDTLEQTDVKFPPHDLQFATQSNSTNGKDENTVSINMGGKSLLLYNLDNPDNPVELSFEPDYGNIVSHCWTGEDGMLIVGFSRGQVVAMSTHADEVAEELFSRDVHNSSLFGMAYSPALRRGATAGDGGIKIIDLTNNFEELKGEAINMDTSEDGRPHMINWSPDGTILTVSTKSGYVYNFLAKMPMIFSHYNTNIAYLSSLCEISVVDTVSRSRPLTVTVDIEPTFNALGANHVAVGMNNRILYYRCVAGDTEKVGEQEYLGTVAKVCLNDRFAAVLSDSQVTLHLIEPVKGGGPQRKTFPDRDDDRSNIKRATTIALTNQFLIYGTDSGTVEFFYLTEWAMLSGAELRHSCDIKTIFPNNQGTRLVVIDSNGDGFLYNPVTSDFTPIPEFPSTCHQVMWDKSDKNIVMVHDGKDLHTYVYAPITIRGPMMMKLGPLEIDVNGGVSMQPQSFPLSSGWAPILTHNGEITCMDMAGQLNAVTSPTYNHNDDKQDKKKKERQLLKFTQNLALLRLKEAWNAALNLNKHRYWHALANKAMQVMDIEMAIRVYRQVGDAGMVIGLEKLKFLEDKNLLAGHIALLFMDYNMAQDLFLSSSRPLSALEMRRDLLHWDQALKLATTLSPAAVPEISVEYAQQLEFKGEYENGLKMYESALNAMDQEGNLLATDAQQTICMGGIARCTLRLGDLRRGVRLARESNDKKLCRECAAILSVGASTRMEAASLYELGEQFEKAAEIYIKQKDFTQASKLMGRVTLPKLHSMFGKACEQAGKFQEAAAAFKKAHDMDSVIRLCLDQLNQPDRAFELVRESGSSTGAAMVAQYCQKGDDFRGAIEFLLMAARSEEAFALAKSHVCMELYTSVLGDKISPDDAREVAHYYETQNDLGKAGQFYSLCGQYNRALKLFLQCGDREVDKAIEVVGKARNDMLTHMLIDFLMGETDGQPKDPDYVYRLYMALGNFSEASKTAVIIAQQEQADGDYARAHKILYNTIHELEIRDTHVPQTLRKMFVVLHSYQLVKKLAKRGDHEGTARLLLRVAKHISKFPKHQVRILISTIIECQKSGLKDSAFEWASYICSNSEFKKELNDSKFKNKIQAIIRKPNREEKPELKSPCPISGEMISQTDLECPSTKDHIPMCVCTGRHMEIDDWCFCPVSGMPALYSEYIKYLTAEAPNALESMEDAAGALKSKASPSNPMSKMKSSFRNMVSKVVKALDPVTGQMVSSLDLKKCTHEEAKAYIKKYNTFETNKDEDKGAALEEDDMYDQ</sequence>
<dbReference type="InterPro" id="IPR001680">
    <property type="entry name" value="WD40_rpt"/>
</dbReference>
<evidence type="ECO:0000256" key="6">
    <source>
        <dbReference type="ARBA" id="ARBA00023069"/>
    </source>
</evidence>
<dbReference type="SMART" id="SM00320">
    <property type="entry name" value="WD40"/>
    <property type="match status" value="4"/>
</dbReference>
<dbReference type="EMBL" id="BRYA01001170">
    <property type="protein sequence ID" value="GMI39999.1"/>
    <property type="molecule type" value="Genomic_DNA"/>
</dbReference>
<keyword evidence="4" id="KW-0970">Cilium biogenesis/degradation</keyword>
<keyword evidence="13" id="KW-1185">Reference proteome</keyword>
<organism evidence="12 13">
    <name type="scientific">Triparma columacea</name>
    <dbReference type="NCBI Taxonomy" id="722753"/>
    <lineage>
        <taxon>Eukaryota</taxon>
        <taxon>Sar</taxon>
        <taxon>Stramenopiles</taxon>
        <taxon>Ochrophyta</taxon>
        <taxon>Bolidophyceae</taxon>
        <taxon>Parmales</taxon>
        <taxon>Triparmaceae</taxon>
        <taxon>Triparma</taxon>
    </lineage>
</organism>
<name>A0A9W7GBY8_9STRA</name>
<keyword evidence="2" id="KW-0853">WD repeat</keyword>
<keyword evidence="5" id="KW-0802">TPR repeat</keyword>
<evidence type="ECO:0000259" key="11">
    <source>
        <dbReference type="Pfam" id="PF24762"/>
    </source>
</evidence>
<evidence type="ECO:0000256" key="1">
    <source>
        <dbReference type="ARBA" id="ARBA00004138"/>
    </source>
</evidence>
<evidence type="ECO:0000313" key="12">
    <source>
        <dbReference type="EMBL" id="GMI39999.1"/>
    </source>
</evidence>
<feature type="domain" description="IFT80/172/WDR35 TPR" evidence="9">
    <location>
        <begin position="697"/>
        <end position="787"/>
    </location>
</feature>
<keyword evidence="7" id="KW-0966">Cell projection</keyword>
<dbReference type="Pfam" id="PF24762">
    <property type="entry name" value="TPR_IF140-IFT172"/>
    <property type="match status" value="1"/>
</dbReference>
<dbReference type="InterPro" id="IPR057855">
    <property type="entry name" value="Beta-prop_WDR19_1st"/>
</dbReference>
<dbReference type="SUPFAM" id="SSF82171">
    <property type="entry name" value="DPP6 N-terminal domain-like"/>
    <property type="match status" value="1"/>
</dbReference>
<keyword evidence="3" id="KW-0677">Repeat</keyword>
<feature type="domain" description="IF140/IFT172/WDR19 TPR" evidence="11">
    <location>
        <begin position="924"/>
        <end position="1077"/>
    </location>
</feature>
<dbReference type="Gene3D" id="1.25.40.470">
    <property type="match status" value="2"/>
</dbReference>
<dbReference type="SUPFAM" id="SSF48452">
    <property type="entry name" value="TPR-like"/>
    <property type="match status" value="1"/>
</dbReference>
<evidence type="ECO:0000256" key="5">
    <source>
        <dbReference type="ARBA" id="ARBA00022803"/>
    </source>
</evidence>
<dbReference type="InterPro" id="IPR040379">
    <property type="entry name" value="WDR19/dyf-2"/>
</dbReference>
<dbReference type="InterPro" id="IPR011990">
    <property type="entry name" value="TPR-like_helical_dom_sf"/>
</dbReference>
<comment type="subcellular location">
    <subcellularLocation>
        <location evidence="1">Cell projection</location>
        <location evidence="1">Cilium</location>
    </subcellularLocation>
</comment>
<dbReference type="InterPro" id="IPR015943">
    <property type="entry name" value="WD40/YVTN_repeat-like_dom_sf"/>
</dbReference>
<evidence type="ECO:0000256" key="4">
    <source>
        <dbReference type="ARBA" id="ARBA00022794"/>
    </source>
</evidence>
<dbReference type="Proteomes" id="UP001165065">
    <property type="component" value="Unassembled WGS sequence"/>
</dbReference>
<dbReference type="GO" id="GO:0060271">
    <property type="term" value="P:cilium assembly"/>
    <property type="evidence" value="ECO:0007669"/>
    <property type="project" value="TreeGrafter"/>
</dbReference>
<proteinExistence type="predicted"/>
<dbReference type="SUPFAM" id="SSF69322">
    <property type="entry name" value="Tricorn protease domain 2"/>
    <property type="match status" value="1"/>
</dbReference>
<evidence type="ECO:0000256" key="3">
    <source>
        <dbReference type="ARBA" id="ARBA00022737"/>
    </source>
</evidence>
<protein>
    <submittedName>
        <fullName evidence="12">Uncharacterized protein</fullName>
    </submittedName>
</protein>
<dbReference type="InterPro" id="IPR039468">
    <property type="entry name" value="WDR19_WD40_rpt"/>
</dbReference>
<dbReference type="PANTHER" id="PTHR14920">
    <property type="entry name" value="OSMOTIC AVOIDANCE ABNORMAL PROTEIN 1/WD REPEAT MEMBRANE PROTEIN"/>
    <property type="match status" value="1"/>
</dbReference>
<dbReference type="FunFam" id="1.25.40.470:FF:000009">
    <property type="entry name" value="WD repeat-containing protein 19 isoform X1"/>
    <property type="match status" value="1"/>
</dbReference>